<evidence type="ECO:0000313" key="4">
    <source>
        <dbReference type="Proteomes" id="UP000295277"/>
    </source>
</evidence>
<sequence>MALVGMGVFHLVYDLEMFGHLPPGTAVTGGWRILSFAVAGSFLFLAGVSLQLAHGHGLRPRAFLRRLAMIAGAAGLVSLGTWVMFPTSFVYFGILHSIAAASILGLAFLRQPAVLTLAAAGAVLMVAQTGLGLAPSFRGIWLDWTGLTASPRPSVDFVPIIPWLAPFLSGIALASLATQAGLHKRFERHAAATPLMRRLTWPGRHSLAIYLLHQPVLIGLVWAGTWLGR</sequence>
<dbReference type="Pfam" id="PF07786">
    <property type="entry name" value="HGSNAT_cat"/>
    <property type="match status" value="1"/>
</dbReference>
<organism evidence="3 4">
    <name type="scientific">Rhodovulum steppense</name>
    <dbReference type="NCBI Taxonomy" id="540251"/>
    <lineage>
        <taxon>Bacteria</taxon>
        <taxon>Pseudomonadati</taxon>
        <taxon>Pseudomonadota</taxon>
        <taxon>Alphaproteobacteria</taxon>
        <taxon>Rhodobacterales</taxon>
        <taxon>Paracoccaceae</taxon>
        <taxon>Rhodovulum</taxon>
    </lineage>
</organism>
<accession>A0A4R1YNB9</accession>
<feature type="transmembrane region" description="Helical" evidence="1">
    <location>
        <begin position="31"/>
        <end position="52"/>
    </location>
</feature>
<keyword evidence="1" id="KW-0812">Transmembrane</keyword>
<name>A0A4R1YNB9_9RHOB</name>
<protein>
    <submittedName>
        <fullName evidence="3">Uncharacterized protein DUF1624</fullName>
    </submittedName>
</protein>
<feature type="transmembrane region" description="Helical" evidence="1">
    <location>
        <begin position="89"/>
        <end position="109"/>
    </location>
</feature>
<keyword evidence="4" id="KW-1185">Reference proteome</keyword>
<evidence type="ECO:0000313" key="3">
    <source>
        <dbReference type="EMBL" id="TCM79305.1"/>
    </source>
</evidence>
<comment type="caution">
    <text evidence="3">The sequence shown here is derived from an EMBL/GenBank/DDBJ whole genome shotgun (WGS) entry which is preliminary data.</text>
</comment>
<keyword evidence="1" id="KW-1133">Transmembrane helix</keyword>
<evidence type="ECO:0000256" key="1">
    <source>
        <dbReference type="SAM" id="Phobius"/>
    </source>
</evidence>
<dbReference type="EMBL" id="SLVM01000023">
    <property type="protein sequence ID" value="TCM79305.1"/>
    <property type="molecule type" value="Genomic_DNA"/>
</dbReference>
<feature type="transmembrane region" description="Helical" evidence="1">
    <location>
        <begin position="64"/>
        <end position="83"/>
    </location>
</feature>
<keyword evidence="1" id="KW-0472">Membrane</keyword>
<feature type="transmembrane region" description="Helical" evidence="1">
    <location>
        <begin position="116"/>
        <end position="137"/>
    </location>
</feature>
<dbReference type="OrthoDB" id="9807591at2"/>
<feature type="domain" description="Heparan-alpha-glucosaminide N-acetyltransferase catalytic" evidence="2">
    <location>
        <begin position="1"/>
        <end position="215"/>
    </location>
</feature>
<feature type="transmembrane region" description="Helical" evidence="1">
    <location>
        <begin position="157"/>
        <end position="178"/>
    </location>
</feature>
<proteinExistence type="predicted"/>
<dbReference type="Proteomes" id="UP000295277">
    <property type="component" value="Unassembled WGS sequence"/>
</dbReference>
<feature type="transmembrane region" description="Helical" evidence="1">
    <location>
        <begin position="207"/>
        <end position="227"/>
    </location>
</feature>
<evidence type="ECO:0000259" key="2">
    <source>
        <dbReference type="Pfam" id="PF07786"/>
    </source>
</evidence>
<gene>
    <name evidence="3" type="ORF">EV216_12358</name>
</gene>
<dbReference type="AlphaFoldDB" id="A0A4R1YNB9"/>
<reference evidence="3 4" key="1">
    <citation type="submission" date="2019-03" db="EMBL/GenBank/DDBJ databases">
        <title>Genomic Encyclopedia of Type Strains, Phase IV (KMG-IV): sequencing the most valuable type-strain genomes for metagenomic binning, comparative biology and taxonomic classification.</title>
        <authorList>
            <person name="Goeker M."/>
        </authorList>
    </citation>
    <scope>NUCLEOTIDE SEQUENCE [LARGE SCALE GENOMIC DNA]</scope>
    <source>
        <strain evidence="3 4">DSM 21153</strain>
    </source>
</reference>
<dbReference type="InterPro" id="IPR012429">
    <property type="entry name" value="HGSNAT_cat"/>
</dbReference>